<name>A0A2U3QE44_9BACT</name>
<dbReference type="EMBL" id="OUUY01000011">
    <property type="protein sequence ID" value="SPP99688.1"/>
    <property type="molecule type" value="Genomic_DNA"/>
</dbReference>
<keyword evidence="1" id="KW-0560">Oxidoreductase</keyword>
<evidence type="ECO:0000259" key="2">
    <source>
        <dbReference type="Pfam" id="PF01243"/>
    </source>
</evidence>
<accession>A0A2U3QE44</accession>
<evidence type="ECO:0000313" key="4">
    <source>
        <dbReference type="Proteomes" id="UP000245125"/>
    </source>
</evidence>
<dbReference type="InterPro" id="IPR011576">
    <property type="entry name" value="Pyridox_Oxase_N"/>
</dbReference>
<dbReference type="Pfam" id="PF01243">
    <property type="entry name" value="PNPOx_N"/>
    <property type="match status" value="1"/>
</dbReference>
<protein>
    <submittedName>
        <fullName evidence="3">Heme iron utilization protein</fullName>
    </submittedName>
</protein>
<dbReference type="AlphaFoldDB" id="A0A2U3QE44"/>
<evidence type="ECO:0000313" key="3">
    <source>
        <dbReference type="EMBL" id="SPP99688.1"/>
    </source>
</evidence>
<dbReference type="SUPFAM" id="SSF50475">
    <property type="entry name" value="FMN-binding split barrel"/>
    <property type="match status" value="1"/>
</dbReference>
<organism evidence="3 4">
    <name type="scientific">Candidatus Sulfobium mesophilum</name>
    <dbReference type="NCBI Taxonomy" id="2016548"/>
    <lineage>
        <taxon>Bacteria</taxon>
        <taxon>Pseudomonadati</taxon>
        <taxon>Nitrospirota</taxon>
        <taxon>Nitrospiria</taxon>
        <taxon>Nitrospirales</taxon>
        <taxon>Nitrospiraceae</taxon>
        <taxon>Candidatus Sulfobium</taxon>
    </lineage>
</organism>
<dbReference type="InterPro" id="IPR012349">
    <property type="entry name" value="Split_barrel_FMN-bd"/>
</dbReference>
<sequence>MEAKEIRQAISDYLKNHRKMTLATVTLDGRPLAHTVEYVSDDGPVLYFATRKTTRKAQNIMKNENVSLAVDEDYDDWMKIQGVQAEGRATILSQEKDIKYARELFLKKFPFVAEFAPDPDMIFVKIEPVAGFFLDNTQGFAHRDEVKF</sequence>
<evidence type="ECO:0000256" key="1">
    <source>
        <dbReference type="ARBA" id="ARBA00023002"/>
    </source>
</evidence>
<dbReference type="PANTHER" id="PTHR35176">
    <property type="entry name" value="HEME OXYGENASE HI_0854-RELATED"/>
    <property type="match status" value="1"/>
</dbReference>
<reference evidence="4" key="1">
    <citation type="submission" date="2018-03" db="EMBL/GenBank/DDBJ databases">
        <authorList>
            <person name="Zecchin S."/>
        </authorList>
    </citation>
    <scope>NUCLEOTIDE SEQUENCE [LARGE SCALE GENOMIC DNA]</scope>
</reference>
<dbReference type="GO" id="GO:0016627">
    <property type="term" value="F:oxidoreductase activity, acting on the CH-CH group of donors"/>
    <property type="evidence" value="ECO:0007669"/>
    <property type="project" value="TreeGrafter"/>
</dbReference>
<proteinExistence type="predicted"/>
<dbReference type="Gene3D" id="2.30.110.10">
    <property type="entry name" value="Electron Transport, Fmn-binding Protein, Chain A"/>
    <property type="match status" value="1"/>
</dbReference>
<dbReference type="InterPro" id="IPR052019">
    <property type="entry name" value="F420H2_bilvrd_red/Heme_oxyg"/>
</dbReference>
<dbReference type="Proteomes" id="UP000245125">
    <property type="component" value="Unassembled WGS sequence"/>
</dbReference>
<keyword evidence="4" id="KW-1185">Reference proteome</keyword>
<dbReference type="GO" id="GO:0005829">
    <property type="term" value="C:cytosol"/>
    <property type="evidence" value="ECO:0007669"/>
    <property type="project" value="TreeGrafter"/>
</dbReference>
<dbReference type="OrthoDB" id="8705255at2"/>
<gene>
    <name evidence="3" type="ORF">NBG4_1080003</name>
</gene>
<feature type="domain" description="Pyridoxamine 5'-phosphate oxidase N-terminal" evidence="2">
    <location>
        <begin position="7"/>
        <end position="131"/>
    </location>
</feature>
<dbReference type="GO" id="GO:0070967">
    <property type="term" value="F:coenzyme F420 binding"/>
    <property type="evidence" value="ECO:0007669"/>
    <property type="project" value="TreeGrafter"/>
</dbReference>
<dbReference type="PANTHER" id="PTHR35176:SF6">
    <property type="entry name" value="HEME OXYGENASE HI_0854-RELATED"/>
    <property type="match status" value="1"/>
</dbReference>